<dbReference type="PANTHER" id="PTHR30502">
    <property type="entry name" value="2-KETO-3-DEOXY-L-RHAMNONATE ALDOLASE"/>
    <property type="match status" value="1"/>
</dbReference>
<evidence type="ECO:0000256" key="1">
    <source>
        <dbReference type="ARBA" id="ARBA00005568"/>
    </source>
</evidence>
<keyword evidence="2" id="KW-0479">Metal-binding</keyword>
<dbReference type="EMBL" id="LT546645">
    <property type="protein sequence ID" value="SAI73374.1"/>
    <property type="molecule type" value="Genomic_DNA"/>
</dbReference>
<evidence type="ECO:0000313" key="6">
    <source>
        <dbReference type="Proteomes" id="UP000076825"/>
    </source>
</evidence>
<feature type="domain" description="HpcH/HpaI aldolase/citrate lyase" evidence="4">
    <location>
        <begin position="18"/>
        <end position="242"/>
    </location>
</feature>
<dbReference type="InterPro" id="IPR005000">
    <property type="entry name" value="Aldolase/citrate-lyase_domain"/>
</dbReference>
<dbReference type="GO" id="GO:0016832">
    <property type="term" value="F:aldehyde-lyase activity"/>
    <property type="evidence" value="ECO:0007669"/>
    <property type="project" value="UniProtKB-ARBA"/>
</dbReference>
<evidence type="ECO:0000256" key="2">
    <source>
        <dbReference type="ARBA" id="ARBA00022723"/>
    </source>
</evidence>
<dbReference type="PANTHER" id="PTHR30502:SF0">
    <property type="entry name" value="PHOSPHOENOLPYRUVATE CARBOXYLASE FAMILY PROTEIN"/>
    <property type="match status" value="1"/>
</dbReference>
<dbReference type="NCBIfam" id="TIGR02311">
    <property type="entry name" value="HpaI"/>
    <property type="match status" value="1"/>
</dbReference>
<dbReference type="KEGG" id="btrm:SAMEA390648703658"/>
<dbReference type="EC" id="4.1.2.-" evidence="5"/>
<dbReference type="eggNOG" id="COG3836">
    <property type="taxonomic scope" value="Bacteria"/>
</dbReference>
<protein>
    <submittedName>
        <fullName evidence="5">2,4-dihydroxyhept-2-ene-1,7-dioic acid aldolase</fullName>
        <ecNumber evidence="5">4.1.2.-</ecNumber>
    </submittedName>
</protein>
<comment type="similarity">
    <text evidence="1">Belongs to the HpcH/HpaI aldolase family.</text>
</comment>
<dbReference type="InterPro" id="IPR040442">
    <property type="entry name" value="Pyrv_kinase-like_dom_sf"/>
</dbReference>
<dbReference type="Gene3D" id="3.20.20.60">
    <property type="entry name" value="Phosphoenolpyruvate-binding domains"/>
    <property type="match status" value="1"/>
</dbReference>
<dbReference type="InterPro" id="IPR012689">
    <property type="entry name" value="HpaI"/>
</dbReference>
<keyword evidence="6" id="KW-1185">Reference proteome</keyword>
<dbReference type="GeneID" id="56589107"/>
<dbReference type="InterPro" id="IPR050251">
    <property type="entry name" value="HpcH-HpaI_aldolase"/>
</dbReference>
<dbReference type="GO" id="GO:0005737">
    <property type="term" value="C:cytoplasm"/>
    <property type="evidence" value="ECO:0007669"/>
    <property type="project" value="TreeGrafter"/>
</dbReference>
<dbReference type="AlphaFoldDB" id="A0A157QYC8"/>
<reference evidence="5 6" key="1">
    <citation type="submission" date="2016-04" db="EMBL/GenBank/DDBJ databases">
        <authorList>
            <consortium name="Pathogen Informatics"/>
        </authorList>
    </citation>
    <scope>NUCLEOTIDE SEQUENCE [LARGE SCALE GENOMIC DNA]</scope>
    <source>
        <strain evidence="5 6">H044680328</strain>
    </source>
</reference>
<dbReference type="SUPFAM" id="SSF51621">
    <property type="entry name" value="Phosphoenolpyruvate/pyruvate domain"/>
    <property type="match status" value="1"/>
</dbReference>
<dbReference type="Proteomes" id="UP000076825">
    <property type="component" value="Chromosome 1"/>
</dbReference>
<gene>
    <name evidence="5" type="primary">hpaI</name>
    <name evidence="5" type="ORF">SAMEA3906487_03658</name>
</gene>
<dbReference type="STRING" id="123899.SAMEA3906487_03658"/>
<organism evidence="5 6">
    <name type="scientific">Bordetella trematum</name>
    <dbReference type="NCBI Taxonomy" id="123899"/>
    <lineage>
        <taxon>Bacteria</taxon>
        <taxon>Pseudomonadati</taxon>
        <taxon>Pseudomonadota</taxon>
        <taxon>Betaproteobacteria</taxon>
        <taxon>Burkholderiales</taxon>
        <taxon>Alcaligenaceae</taxon>
        <taxon>Bordetella</taxon>
    </lineage>
</organism>
<evidence type="ECO:0000256" key="3">
    <source>
        <dbReference type="ARBA" id="ARBA00023239"/>
    </source>
</evidence>
<dbReference type="InterPro" id="IPR015813">
    <property type="entry name" value="Pyrv/PenolPyrv_kinase-like_dom"/>
</dbReference>
<name>A0A157QYC8_9BORD</name>
<dbReference type="FunFam" id="3.20.20.60:FF:000004">
    <property type="entry name" value="5-keto-4-deoxy-D-glucarate aldolase"/>
    <property type="match status" value="1"/>
</dbReference>
<dbReference type="GO" id="GO:0010124">
    <property type="term" value="P:phenylacetate catabolic process"/>
    <property type="evidence" value="ECO:0007669"/>
    <property type="project" value="InterPro"/>
</dbReference>
<proteinExistence type="inferred from homology"/>
<dbReference type="GO" id="GO:0046872">
    <property type="term" value="F:metal ion binding"/>
    <property type="evidence" value="ECO:0007669"/>
    <property type="project" value="UniProtKB-KW"/>
</dbReference>
<dbReference type="RefSeq" id="WP_025514623.1">
    <property type="nucleotide sequence ID" value="NZ_CP016340.1"/>
</dbReference>
<dbReference type="OrthoDB" id="86160at2"/>
<dbReference type="Pfam" id="PF03328">
    <property type="entry name" value="HpcH_HpaI"/>
    <property type="match status" value="1"/>
</dbReference>
<keyword evidence="3 5" id="KW-0456">Lyase</keyword>
<dbReference type="PATRIC" id="fig|123899.6.peg.3659"/>
<evidence type="ECO:0000313" key="5">
    <source>
        <dbReference type="EMBL" id="SAI73374.1"/>
    </source>
</evidence>
<accession>A0A157QYC8</accession>
<evidence type="ECO:0000259" key="4">
    <source>
        <dbReference type="Pfam" id="PF03328"/>
    </source>
</evidence>
<sequence>MKTPVNTFKAALARGEHQLGLWLGLASPYSAEVVAGAGFDWLLIDSEHAPNTLDTILAQLQVLAAYPVEPVVRPGWNDPVEIKRLLDIGARTLLVPMIQSGEEAAAAVAATRYPPAGIRGVGSALARASRWNRLPDYLHEANDSMCVLVQVETRRGIEALDEICAVDGVEGVFIGPADLAADYGHLGNPGAVREIIEQALARIRSHGKAAGILMGDAAMADHYRSCGSLFTAVGVDATLLARAAEALAARHRAAPEAASKLAEGAGKGGVY</sequence>